<keyword evidence="3" id="KW-1185">Reference proteome</keyword>
<organism evidence="2 3">
    <name type="scientific">Phrynocephalus forsythii</name>
    <dbReference type="NCBI Taxonomy" id="171643"/>
    <lineage>
        <taxon>Eukaryota</taxon>
        <taxon>Metazoa</taxon>
        <taxon>Chordata</taxon>
        <taxon>Craniata</taxon>
        <taxon>Vertebrata</taxon>
        <taxon>Euteleostomi</taxon>
        <taxon>Lepidosauria</taxon>
        <taxon>Squamata</taxon>
        <taxon>Bifurcata</taxon>
        <taxon>Unidentata</taxon>
        <taxon>Episquamata</taxon>
        <taxon>Toxicofera</taxon>
        <taxon>Iguania</taxon>
        <taxon>Acrodonta</taxon>
        <taxon>Agamidae</taxon>
        <taxon>Agaminae</taxon>
        <taxon>Phrynocephalus</taxon>
    </lineage>
</organism>
<reference evidence="2" key="1">
    <citation type="journal article" date="2023" name="DNA Res.">
        <title>Chromosome-level genome assembly of Phrynocephalus forsythii using third-generation DNA sequencing and Hi-C analysis.</title>
        <authorList>
            <person name="Qi Y."/>
            <person name="Zhao W."/>
            <person name="Zhao Y."/>
            <person name="Niu C."/>
            <person name="Cao S."/>
            <person name="Zhang Y."/>
        </authorList>
    </citation>
    <scope>NUCLEOTIDE SEQUENCE</scope>
    <source>
        <tissue evidence="2">Muscle</tissue>
    </source>
</reference>
<proteinExistence type="predicted"/>
<name>A0A9Q0XH40_9SAUR</name>
<gene>
    <name evidence="2" type="ORF">JRQ81_001996</name>
</gene>
<evidence type="ECO:0000313" key="2">
    <source>
        <dbReference type="EMBL" id="KAJ7315834.1"/>
    </source>
</evidence>
<dbReference type="OrthoDB" id="9909727at2759"/>
<comment type="caution">
    <text evidence="2">The sequence shown here is derived from an EMBL/GenBank/DDBJ whole genome shotgun (WGS) entry which is preliminary data.</text>
</comment>
<sequence>MRWHHMLPTALGLAWGQPPDLLVLHAGGNNLGRRSGKDLIDAILNNLQFRQKQHPDSVVVWLTIIPKRAWAARDNPQALNNEQRGVNQEFCHAILRADWTVIGHPTISASKPELFQPDIHLFDKGLDL</sequence>
<feature type="signal peptide" evidence="1">
    <location>
        <begin position="1"/>
        <end position="16"/>
    </location>
</feature>
<accession>A0A9Q0XH40</accession>
<dbReference type="Proteomes" id="UP001142489">
    <property type="component" value="Unassembled WGS sequence"/>
</dbReference>
<protein>
    <recommendedName>
        <fullName evidence="4">SGNH hydrolase-type esterase domain-containing protein</fullName>
    </recommendedName>
</protein>
<dbReference type="Gene3D" id="3.40.50.1110">
    <property type="entry name" value="SGNH hydrolase"/>
    <property type="match status" value="1"/>
</dbReference>
<dbReference type="EMBL" id="JAPFRF010000011">
    <property type="protein sequence ID" value="KAJ7315834.1"/>
    <property type="molecule type" value="Genomic_DNA"/>
</dbReference>
<dbReference type="AlphaFoldDB" id="A0A9Q0XH40"/>
<dbReference type="SUPFAM" id="SSF52266">
    <property type="entry name" value="SGNH hydrolase"/>
    <property type="match status" value="1"/>
</dbReference>
<keyword evidence="1" id="KW-0732">Signal</keyword>
<dbReference type="InterPro" id="IPR036514">
    <property type="entry name" value="SGNH_hydro_sf"/>
</dbReference>
<evidence type="ECO:0000256" key="1">
    <source>
        <dbReference type="SAM" id="SignalP"/>
    </source>
</evidence>
<evidence type="ECO:0000313" key="3">
    <source>
        <dbReference type="Proteomes" id="UP001142489"/>
    </source>
</evidence>
<feature type="chain" id="PRO_5040181263" description="SGNH hydrolase-type esterase domain-containing protein" evidence="1">
    <location>
        <begin position="17"/>
        <end position="128"/>
    </location>
</feature>
<evidence type="ECO:0008006" key="4">
    <source>
        <dbReference type="Google" id="ProtNLM"/>
    </source>
</evidence>